<dbReference type="GO" id="GO:0008360">
    <property type="term" value="P:regulation of cell shape"/>
    <property type="evidence" value="ECO:0007669"/>
    <property type="project" value="UniProtKB-UniRule"/>
</dbReference>
<dbReference type="Gene3D" id="2.60.40.3710">
    <property type="match status" value="1"/>
</dbReference>
<dbReference type="GO" id="GO:0005576">
    <property type="term" value="C:extracellular region"/>
    <property type="evidence" value="ECO:0007669"/>
    <property type="project" value="TreeGrafter"/>
</dbReference>
<keyword evidence="5" id="KW-0012">Acyltransferase</keyword>
<keyword evidence="6 8" id="KW-0961">Cell wall biogenesis/degradation</keyword>
<dbReference type="GO" id="GO:0018104">
    <property type="term" value="P:peptidoglycan-protein cross-linking"/>
    <property type="evidence" value="ECO:0007669"/>
    <property type="project" value="TreeGrafter"/>
</dbReference>
<dbReference type="CDD" id="cd13431">
    <property type="entry name" value="LDT_IgD_like_1"/>
    <property type="match status" value="1"/>
</dbReference>
<keyword evidence="11" id="KW-1185">Reference proteome</keyword>
<dbReference type="InterPro" id="IPR038063">
    <property type="entry name" value="Transpep_catalytic_dom"/>
</dbReference>
<keyword evidence="4 8" id="KW-0573">Peptidoglycan synthesis</keyword>
<keyword evidence="3 8" id="KW-0133">Cell shape</keyword>
<dbReference type="GO" id="GO:0071555">
    <property type="term" value="P:cell wall organization"/>
    <property type="evidence" value="ECO:0007669"/>
    <property type="project" value="UniProtKB-UniRule"/>
</dbReference>
<dbReference type="Pfam" id="PF03734">
    <property type="entry name" value="YkuD"/>
    <property type="match status" value="1"/>
</dbReference>
<keyword evidence="2" id="KW-0808">Transferase</keyword>
<feature type="domain" description="L,D-TPase catalytic" evidence="9">
    <location>
        <begin position="126"/>
        <end position="251"/>
    </location>
</feature>
<dbReference type="InterPro" id="IPR041280">
    <property type="entry name" value="Big_10"/>
</dbReference>
<comment type="caution">
    <text evidence="10">The sequence shown here is derived from an EMBL/GenBank/DDBJ whole genome shotgun (WGS) entry which is preliminary data.</text>
</comment>
<evidence type="ECO:0000256" key="8">
    <source>
        <dbReference type="PROSITE-ProRule" id="PRU01373"/>
    </source>
</evidence>
<evidence type="ECO:0000256" key="5">
    <source>
        <dbReference type="ARBA" id="ARBA00023315"/>
    </source>
</evidence>
<dbReference type="CDD" id="cd16913">
    <property type="entry name" value="YkuD_like"/>
    <property type="match status" value="1"/>
</dbReference>
<gene>
    <name evidence="10" type="ORF">BST26_16385</name>
</gene>
<dbReference type="Gene3D" id="2.40.440.10">
    <property type="entry name" value="L,D-transpeptidase catalytic domain-like"/>
    <property type="match status" value="1"/>
</dbReference>
<organism evidence="10 11">
    <name type="scientific">Mycolicibacterium insubricum</name>
    <dbReference type="NCBI Taxonomy" id="444597"/>
    <lineage>
        <taxon>Bacteria</taxon>
        <taxon>Bacillati</taxon>
        <taxon>Actinomycetota</taxon>
        <taxon>Actinomycetes</taxon>
        <taxon>Mycobacteriales</taxon>
        <taxon>Mycobacteriaceae</taxon>
        <taxon>Mycolicibacterium</taxon>
    </lineage>
</organism>
<accession>A0A1X0D3U1</accession>
<comment type="pathway">
    <text evidence="7">Glycan biosynthesis.</text>
</comment>
<evidence type="ECO:0000259" key="9">
    <source>
        <dbReference type="PROSITE" id="PS52029"/>
    </source>
</evidence>
<feature type="active site" description="Nucleophile" evidence="8">
    <location>
        <position position="227"/>
    </location>
</feature>
<dbReference type="AlphaFoldDB" id="A0A1X0D3U1"/>
<dbReference type="PANTHER" id="PTHR30582:SF2">
    <property type="entry name" value="L,D-TRANSPEPTIDASE YCIB-RELATED"/>
    <property type="match status" value="1"/>
</dbReference>
<dbReference type="InterPro" id="IPR005490">
    <property type="entry name" value="LD_TPept_cat_dom"/>
</dbReference>
<dbReference type="Pfam" id="PF17964">
    <property type="entry name" value="Big_10"/>
    <property type="match status" value="1"/>
</dbReference>
<dbReference type="GO" id="GO:0071972">
    <property type="term" value="F:peptidoglycan L,D-transpeptidase activity"/>
    <property type="evidence" value="ECO:0007669"/>
    <property type="project" value="TreeGrafter"/>
</dbReference>
<feature type="active site" description="Proton donor/acceptor" evidence="8">
    <location>
        <position position="209"/>
    </location>
</feature>
<evidence type="ECO:0000256" key="1">
    <source>
        <dbReference type="ARBA" id="ARBA00004752"/>
    </source>
</evidence>
<dbReference type="PROSITE" id="PS52029">
    <property type="entry name" value="LD_TPASE"/>
    <property type="match status" value="1"/>
</dbReference>
<evidence type="ECO:0000256" key="4">
    <source>
        <dbReference type="ARBA" id="ARBA00022984"/>
    </source>
</evidence>
<dbReference type="RefSeq" id="WP_083032434.1">
    <property type="nucleotide sequence ID" value="NZ_AP022618.1"/>
</dbReference>
<evidence type="ECO:0000256" key="6">
    <source>
        <dbReference type="ARBA" id="ARBA00023316"/>
    </source>
</evidence>
<dbReference type="SUPFAM" id="SSF141523">
    <property type="entry name" value="L,D-transpeptidase catalytic domain-like"/>
    <property type="match status" value="1"/>
</dbReference>
<dbReference type="FunFam" id="2.40.440.10:FF:000008">
    <property type="entry name" value="L,D-transpeptidase 1"/>
    <property type="match status" value="1"/>
</dbReference>
<evidence type="ECO:0000313" key="10">
    <source>
        <dbReference type="EMBL" id="ORA67074.1"/>
    </source>
</evidence>
<dbReference type="EMBL" id="MVHS01000046">
    <property type="protein sequence ID" value="ORA67074.1"/>
    <property type="molecule type" value="Genomic_DNA"/>
</dbReference>
<comment type="pathway">
    <text evidence="1 8">Cell wall biogenesis; peptidoglycan biosynthesis.</text>
</comment>
<protein>
    <recommendedName>
        <fullName evidence="9">L,D-TPase catalytic domain-containing protein</fullName>
    </recommendedName>
</protein>
<dbReference type="InterPro" id="IPR050979">
    <property type="entry name" value="LD-transpeptidase"/>
</dbReference>
<dbReference type="STRING" id="444597.BST26_16385"/>
<dbReference type="OrthoDB" id="5242354at2"/>
<evidence type="ECO:0000256" key="7">
    <source>
        <dbReference type="ARBA" id="ARBA00060592"/>
    </source>
</evidence>
<dbReference type="GO" id="GO:0016746">
    <property type="term" value="F:acyltransferase activity"/>
    <property type="evidence" value="ECO:0007669"/>
    <property type="project" value="UniProtKB-KW"/>
</dbReference>
<evidence type="ECO:0000313" key="11">
    <source>
        <dbReference type="Proteomes" id="UP000192801"/>
    </source>
</evidence>
<sequence length="252" mass="26303">MRRPVRMALTLLTALLLAMLNTAAVGSASVASDTGATVVRVQPATGSTVGVAHPVIVTFAAPVAESARAGVESTIKITAPANPTGSFEWLDDHTVQFVPTEFWPAHSQIKGSVGAVPLNFETGAAVLGVASISKHTFTVSIDGAVARTMPASMGKPKHPTPVGSFTVLEKQNPVVMDSRTIGIPLNDPEGYKLTVNYAVRITWGGVYVHSAPWSVGQQGYSNVSHGCINISPDNAAWYYNTVGVGDPVIVNA</sequence>
<proteinExistence type="predicted"/>
<evidence type="ECO:0000256" key="3">
    <source>
        <dbReference type="ARBA" id="ARBA00022960"/>
    </source>
</evidence>
<reference evidence="10 11" key="1">
    <citation type="submission" date="2016-12" db="EMBL/GenBank/DDBJ databases">
        <title>The new phylogeny of genus Mycobacterium.</title>
        <authorList>
            <person name="Tortoli E."/>
            <person name="Trovato A."/>
            <person name="Cirillo D.M."/>
        </authorList>
    </citation>
    <scope>NUCLEOTIDE SEQUENCE [LARGE SCALE GENOMIC DNA]</scope>
    <source>
        <strain evidence="10 11">DSM 45130</strain>
    </source>
</reference>
<name>A0A1X0D3U1_9MYCO</name>
<dbReference type="Proteomes" id="UP000192801">
    <property type="component" value="Unassembled WGS sequence"/>
</dbReference>
<evidence type="ECO:0000256" key="2">
    <source>
        <dbReference type="ARBA" id="ARBA00022679"/>
    </source>
</evidence>
<dbReference type="PANTHER" id="PTHR30582">
    <property type="entry name" value="L,D-TRANSPEPTIDASE"/>
    <property type="match status" value="1"/>
</dbReference>
<dbReference type="UniPathway" id="UPA00219"/>